<organism evidence="2 3">
    <name type="scientific">Chelydra serpentina</name>
    <name type="common">Snapping turtle</name>
    <name type="synonym">Testudo serpentina</name>
    <dbReference type="NCBI Taxonomy" id="8475"/>
    <lineage>
        <taxon>Eukaryota</taxon>
        <taxon>Metazoa</taxon>
        <taxon>Chordata</taxon>
        <taxon>Craniata</taxon>
        <taxon>Vertebrata</taxon>
        <taxon>Euteleostomi</taxon>
        <taxon>Archelosauria</taxon>
        <taxon>Testudinata</taxon>
        <taxon>Testudines</taxon>
        <taxon>Cryptodira</taxon>
        <taxon>Durocryptodira</taxon>
        <taxon>Americhelydia</taxon>
        <taxon>Chelydroidea</taxon>
        <taxon>Chelydridae</taxon>
        <taxon>Chelydra</taxon>
    </lineage>
</organism>
<feature type="compositionally biased region" description="Polar residues" evidence="1">
    <location>
        <begin position="16"/>
        <end position="25"/>
    </location>
</feature>
<accession>A0A8T1SAP3</accession>
<name>A0A8T1SAP3_CHESE</name>
<evidence type="ECO:0000313" key="3">
    <source>
        <dbReference type="Proteomes" id="UP000765507"/>
    </source>
</evidence>
<feature type="non-terminal residue" evidence="2">
    <location>
        <position position="1"/>
    </location>
</feature>
<evidence type="ECO:0000313" key="2">
    <source>
        <dbReference type="EMBL" id="KAG6925918.1"/>
    </source>
</evidence>
<sequence length="50" mass="4855">GCWLAGQSGVSRRGTDPTQPGTTPAPTHPGSAGPGSEAGGRKSPSNPPET</sequence>
<proteinExistence type="predicted"/>
<dbReference type="Proteomes" id="UP000765507">
    <property type="component" value="Unassembled WGS sequence"/>
</dbReference>
<feature type="region of interest" description="Disordered" evidence="1">
    <location>
        <begin position="1"/>
        <end position="50"/>
    </location>
</feature>
<keyword evidence="3" id="KW-1185">Reference proteome</keyword>
<feature type="non-terminal residue" evidence="2">
    <location>
        <position position="50"/>
    </location>
</feature>
<reference evidence="2 3" key="1">
    <citation type="journal article" date="2020" name="G3 (Bethesda)">
        <title>Draft Genome of the Common Snapping Turtle, Chelydra serpentina, a Model for Phenotypic Plasticity in Reptiles.</title>
        <authorList>
            <person name="Das D."/>
            <person name="Singh S.K."/>
            <person name="Bierstedt J."/>
            <person name="Erickson A."/>
            <person name="Galli G.L.J."/>
            <person name="Crossley D.A. 2nd"/>
            <person name="Rhen T."/>
        </authorList>
    </citation>
    <scope>NUCLEOTIDE SEQUENCE [LARGE SCALE GENOMIC DNA]</scope>
    <source>
        <strain evidence="2">KW</strain>
    </source>
</reference>
<dbReference type="EMBL" id="JAHGAV010000356">
    <property type="protein sequence ID" value="KAG6925918.1"/>
    <property type="molecule type" value="Genomic_DNA"/>
</dbReference>
<protein>
    <submittedName>
        <fullName evidence="2">Uncharacterized protein</fullName>
    </submittedName>
</protein>
<gene>
    <name evidence="2" type="ORF">G0U57_013093</name>
</gene>
<dbReference type="AlphaFoldDB" id="A0A8T1SAP3"/>
<comment type="caution">
    <text evidence="2">The sequence shown here is derived from an EMBL/GenBank/DDBJ whole genome shotgun (WGS) entry which is preliminary data.</text>
</comment>
<evidence type="ECO:0000256" key="1">
    <source>
        <dbReference type="SAM" id="MobiDB-lite"/>
    </source>
</evidence>